<reference evidence="6" key="3">
    <citation type="submission" date="2016-03" db="UniProtKB">
        <authorList>
            <consortium name="EnsemblProtists"/>
        </authorList>
    </citation>
    <scope>IDENTIFICATION</scope>
</reference>
<dbReference type="KEGG" id="gtt:GUITHDRAFT_96868"/>
<dbReference type="GO" id="GO:0005524">
    <property type="term" value="F:ATP binding"/>
    <property type="evidence" value="ECO:0007669"/>
    <property type="project" value="UniProtKB-KW"/>
</dbReference>
<keyword evidence="3" id="KW-0067">ATP-binding</keyword>
<dbReference type="EnsemblProtists" id="EKX38782">
    <property type="protein sequence ID" value="EKX38782"/>
    <property type="gene ID" value="GUITHDRAFT_96868"/>
</dbReference>
<dbReference type="SUPFAM" id="SSF48452">
    <property type="entry name" value="TPR-like"/>
    <property type="match status" value="1"/>
</dbReference>
<feature type="domain" description="Guanylate cyclase" evidence="4">
    <location>
        <begin position="240"/>
        <end position="341"/>
    </location>
</feature>
<dbReference type="OrthoDB" id="19028at2759"/>
<dbReference type="InterPro" id="IPR027417">
    <property type="entry name" value="P-loop_NTPase"/>
</dbReference>
<dbReference type="GO" id="GO:0009507">
    <property type="term" value="C:chloroplast"/>
    <property type="evidence" value="ECO:0007669"/>
    <property type="project" value="UniProtKB-SubCell"/>
</dbReference>
<evidence type="ECO:0000256" key="1">
    <source>
        <dbReference type="ARBA" id="ARBA00004229"/>
    </source>
</evidence>
<dbReference type="GO" id="GO:0004016">
    <property type="term" value="F:adenylate cyclase activity"/>
    <property type="evidence" value="ECO:0007669"/>
    <property type="project" value="TreeGrafter"/>
</dbReference>
<reference evidence="7" key="2">
    <citation type="submission" date="2012-11" db="EMBL/GenBank/DDBJ databases">
        <authorList>
            <person name="Kuo A."/>
            <person name="Curtis B.A."/>
            <person name="Tanifuji G."/>
            <person name="Burki F."/>
            <person name="Gruber A."/>
            <person name="Irimia M."/>
            <person name="Maruyama S."/>
            <person name="Arias M.C."/>
            <person name="Ball S.G."/>
            <person name="Gile G.H."/>
            <person name="Hirakawa Y."/>
            <person name="Hopkins J.F."/>
            <person name="Rensing S.A."/>
            <person name="Schmutz J."/>
            <person name="Symeonidi A."/>
            <person name="Elias M."/>
            <person name="Eveleigh R.J."/>
            <person name="Herman E.K."/>
            <person name="Klute M.J."/>
            <person name="Nakayama T."/>
            <person name="Obornik M."/>
            <person name="Reyes-Prieto A."/>
            <person name="Armbrust E.V."/>
            <person name="Aves S.J."/>
            <person name="Beiko R.G."/>
            <person name="Coutinho P."/>
            <person name="Dacks J.B."/>
            <person name="Durnford D.G."/>
            <person name="Fast N.M."/>
            <person name="Green B.R."/>
            <person name="Grisdale C."/>
            <person name="Hempe F."/>
            <person name="Henrissat B."/>
            <person name="Hoppner M.P."/>
            <person name="Ishida K.-I."/>
            <person name="Kim E."/>
            <person name="Koreny L."/>
            <person name="Kroth P.G."/>
            <person name="Liu Y."/>
            <person name="Malik S.-B."/>
            <person name="Maier U.G."/>
            <person name="McRose D."/>
            <person name="Mock T."/>
            <person name="Neilson J.A."/>
            <person name="Onodera N.T."/>
            <person name="Poole A.M."/>
            <person name="Pritham E.J."/>
            <person name="Richards T.A."/>
            <person name="Rocap G."/>
            <person name="Roy S.W."/>
            <person name="Sarai C."/>
            <person name="Schaack S."/>
            <person name="Shirato S."/>
            <person name="Slamovits C.H."/>
            <person name="Spencer D.F."/>
            <person name="Suzuki S."/>
            <person name="Worden A.Z."/>
            <person name="Zauner S."/>
            <person name="Barry K."/>
            <person name="Bell C."/>
            <person name="Bharti A.K."/>
            <person name="Crow J.A."/>
            <person name="Grimwood J."/>
            <person name="Kramer R."/>
            <person name="Lindquist E."/>
            <person name="Lucas S."/>
            <person name="Salamov A."/>
            <person name="McFadden G.I."/>
            <person name="Lane C.E."/>
            <person name="Keeling P.J."/>
            <person name="Gray M.W."/>
            <person name="Grigoriev I.V."/>
            <person name="Archibald J.M."/>
        </authorList>
    </citation>
    <scope>NUCLEOTIDE SEQUENCE</scope>
    <source>
        <strain evidence="7">CCMP2712</strain>
    </source>
</reference>
<keyword evidence="2" id="KW-0547">Nucleotide-binding</keyword>
<feature type="domain" description="Guanylate cyclase" evidence="4">
    <location>
        <begin position="1"/>
        <end position="122"/>
    </location>
</feature>
<dbReference type="InterPro" id="IPR041664">
    <property type="entry name" value="AAA_16"/>
</dbReference>
<sequence length="1249" mass="140005">MFADILGFTALTEGLAKRGAEGVEKITQILNTYFSLLIDIVHSNGGDVIKFAGDALLALWDASDDDLLLSTCKAASCALRIQEELSSMTSQDGVKLSLRISVTCGDLHIGIMGGNNGRWESFLTGKPLREAGVACENSLPGDVMISSDAQSLLESISVSVLSSGGFFHLKSISARPESMQDLDDYMFEDVPAKLKNFIPVECQARIDAGQLGWLNELRRVTVVFVNLPNMNENVSMVEAQQIFIDLQDILHKYGGSLNKLSVDDKGISLLAGFGMPSMTHGNDAARAVLAALQMHRHVSMAQWRCSIGIATGKVFIGIIGSEQRCEYTMIGDAVNFSARLMHRARGKILCDTSTKKVCKEAVIFGEPLVETIKGKLWPVIRQQKVTTGSKVNCSGSMIGRKEEREVLAQMASDIAMQKENVNKIIFVGEAGLGKTRLATEFLKIGKERGLNCFLASADEVQISTPFHPWRSIFQHILGVDEFGMAGNEFNRRYSDSGFKADHQAMLKEKLTVMGLSEAFVKLTPLLDSVLSIGLEDNQRTRKMRGEIRAKNTQKFLCEILRLYCMSTSFVLVVDDGQWFDSMSWALISLVSKIVPTFHVVLFTRPMPSPQPTEFKNFEMTCTRYVLQSMTDEDCVQLVVQILGVDKLPLAIEDLIRDRAQGSPLFSSELALSLRESLNASGENLSSQLDELDLSNFTVSDTIEGLITSRIDRLTASQQLTLKVASVIGREFDFLLLIQIHPTENESSIESDLDVLRYHELITPCRNGRETSYIFKHAAIQEISYSLLPESRKIELHSRVVEVLELQHGNVHITLHPILAQHCEKAKIWDKALRYLSSSGGEALRNRAHIEAIDWFKRALHAQTLSSAMTTEERASLYQKLGEAQFLTGDFHSCQLSFKQALELVGRAIPSSRHGYWLGCVKAAVEFVLIWLFPRLWRRGTKEGYLHLIQIYERLFHFYYYLGNPLKALYFTLQMLKVSVLKEATTCRRLSFTSMLGLALQVFGMRSISSWVIKQSLEGINAQSDVSSQAKILLWGGVHKFSLGRTDESAVLFKQSLEFGRRIGDQRTVDEVSFNYGLQKYMLNQYECAKLWAQKIRTSTEKRNNWQGELWGLCLEIACEVRLERLSRDALLSLLSRLADHLRFSNRAIPSDTLLGMSVMAMGWLKVGERTKALACCSTVGAILRDYRPVSIHTSWALMTLSGVVKRLQEGEEGSREELQELKRSIELVLRRSLRNFQILTMRKEAVEKC</sequence>
<dbReference type="SUPFAM" id="SSF55073">
    <property type="entry name" value="Nucleotide cyclase"/>
    <property type="match status" value="2"/>
</dbReference>
<dbReference type="PaxDb" id="55529-EKX38782"/>
<proteinExistence type="predicted"/>
<dbReference type="GeneID" id="17295538"/>
<dbReference type="InterPro" id="IPR029787">
    <property type="entry name" value="Nucleotide_cyclase"/>
</dbReference>
<dbReference type="HOGENOM" id="CLU_004435_4_0_1"/>
<dbReference type="Gene3D" id="3.30.70.1230">
    <property type="entry name" value="Nucleotide cyclase"/>
    <property type="match status" value="2"/>
</dbReference>
<evidence type="ECO:0000256" key="3">
    <source>
        <dbReference type="ARBA" id="ARBA00022840"/>
    </source>
</evidence>
<dbReference type="RefSeq" id="XP_005825762.1">
    <property type="nucleotide sequence ID" value="XM_005825705.1"/>
</dbReference>
<evidence type="ECO:0000313" key="7">
    <source>
        <dbReference type="Proteomes" id="UP000011087"/>
    </source>
</evidence>
<dbReference type="CDD" id="cd07302">
    <property type="entry name" value="CHD"/>
    <property type="match status" value="2"/>
</dbReference>
<evidence type="ECO:0000313" key="5">
    <source>
        <dbReference type="EMBL" id="EKX38782.1"/>
    </source>
</evidence>
<dbReference type="STRING" id="905079.L1IRU0"/>
<dbReference type="InterPro" id="IPR001054">
    <property type="entry name" value="A/G_cyclase"/>
</dbReference>
<dbReference type="GO" id="GO:0035556">
    <property type="term" value="P:intracellular signal transduction"/>
    <property type="evidence" value="ECO:0007669"/>
    <property type="project" value="InterPro"/>
</dbReference>
<evidence type="ECO:0000256" key="2">
    <source>
        <dbReference type="ARBA" id="ARBA00022741"/>
    </source>
</evidence>
<keyword evidence="7" id="KW-1185">Reference proteome</keyword>
<dbReference type="SUPFAM" id="SSF52540">
    <property type="entry name" value="P-loop containing nucleoside triphosphate hydrolases"/>
    <property type="match status" value="1"/>
</dbReference>
<dbReference type="Pfam" id="PF00211">
    <property type="entry name" value="Guanylate_cyc"/>
    <property type="match status" value="2"/>
</dbReference>
<name>L1IRU0_GUITC</name>
<dbReference type="InterPro" id="IPR011990">
    <property type="entry name" value="TPR-like_helical_dom_sf"/>
</dbReference>
<dbReference type="EMBL" id="JH993045">
    <property type="protein sequence ID" value="EKX38782.1"/>
    <property type="molecule type" value="Genomic_DNA"/>
</dbReference>
<dbReference type="Pfam" id="PF13191">
    <property type="entry name" value="AAA_16"/>
    <property type="match status" value="1"/>
</dbReference>
<dbReference type="AlphaFoldDB" id="L1IRU0"/>
<dbReference type="eggNOG" id="ENOG502QPPT">
    <property type="taxonomic scope" value="Eukaryota"/>
</dbReference>
<dbReference type="PANTHER" id="PTHR16305:SF28">
    <property type="entry name" value="GUANYLATE CYCLASE DOMAIN-CONTAINING PROTEIN"/>
    <property type="match status" value="1"/>
</dbReference>
<dbReference type="PANTHER" id="PTHR16305">
    <property type="entry name" value="TESTICULAR SOLUBLE ADENYLYL CYCLASE"/>
    <property type="match status" value="1"/>
</dbReference>
<accession>L1IRU0</accession>
<gene>
    <name evidence="5" type="ORF">GUITHDRAFT_96868</name>
</gene>
<comment type="subcellular location">
    <subcellularLocation>
        <location evidence="1">Plastid</location>
        <location evidence="1">Chloroplast</location>
    </subcellularLocation>
</comment>
<reference evidence="5 7" key="1">
    <citation type="journal article" date="2012" name="Nature">
        <title>Algal genomes reveal evolutionary mosaicism and the fate of nucleomorphs.</title>
        <authorList>
            <consortium name="DOE Joint Genome Institute"/>
            <person name="Curtis B.A."/>
            <person name="Tanifuji G."/>
            <person name="Burki F."/>
            <person name="Gruber A."/>
            <person name="Irimia M."/>
            <person name="Maruyama S."/>
            <person name="Arias M.C."/>
            <person name="Ball S.G."/>
            <person name="Gile G.H."/>
            <person name="Hirakawa Y."/>
            <person name="Hopkins J.F."/>
            <person name="Kuo A."/>
            <person name="Rensing S.A."/>
            <person name="Schmutz J."/>
            <person name="Symeonidi A."/>
            <person name="Elias M."/>
            <person name="Eveleigh R.J."/>
            <person name="Herman E.K."/>
            <person name="Klute M.J."/>
            <person name="Nakayama T."/>
            <person name="Obornik M."/>
            <person name="Reyes-Prieto A."/>
            <person name="Armbrust E.V."/>
            <person name="Aves S.J."/>
            <person name="Beiko R.G."/>
            <person name="Coutinho P."/>
            <person name="Dacks J.B."/>
            <person name="Durnford D.G."/>
            <person name="Fast N.M."/>
            <person name="Green B.R."/>
            <person name="Grisdale C.J."/>
            <person name="Hempel F."/>
            <person name="Henrissat B."/>
            <person name="Hoppner M.P."/>
            <person name="Ishida K."/>
            <person name="Kim E."/>
            <person name="Koreny L."/>
            <person name="Kroth P.G."/>
            <person name="Liu Y."/>
            <person name="Malik S.B."/>
            <person name="Maier U.G."/>
            <person name="McRose D."/>
            <person name="Mock T."/>
            <person name="Neilson J.A."/>
            <person name="Onodera N.T."/>
            <person name="Poole A.M."/>
            <person name="Pritham E.J."/>
            <person name="Richards T.A."/>
            <person name="Rocap G."/>
            <person name="Roy S.W."/>
            <person name="Sarai C."/>
            <person name="Schaack S."/>
            <person name="Shirato S."/>
            <person name="Slamovits C.H."/>
            <person name="Spencer D.F."/>
            <person name="Suzuki S."/>
            <person name="Worden A.Z."/>
            <person name="Zauner S."/>
            <person name="Barry K."/>
            <person name="Bell C."/>
            <person name="Bharti A.K."/>
            <person name="Crow J.A."/>
            <person name="Grimwood J."/>
            <person name="Kramer R."/>
            <person name="Lindquist E."/>
            <person name="Lucas S."/>
            <person name="Salamov A."/>
            <person name="McFadden G.I."/>
            <person name="Lane C.E."/>
            <person name="Keeling P.J."/>
            <person name="Gray M.W."/>
            <person name="Grigoriev I.V."/>
            <person name="Archibald J.M."/>
        </authorList>
    </citation>
    <scope>NUCLEOTIDE SEQUENCE</scope>
    <source>
        <strain evidence="5 7">CCMP2712</strain>
    </source>
</reference>
<dbReference type="Proteomes" id="UP000011087">
    <property type="component" value="Unassembled WGS sequence"/>
</dbReference>
<evidence type="ECO:0000313" key="6">
    <source>
        <dbReference type="EnsemblProtists" id="EKX38782"/>
    </source>
</evidence>
<dbReference type="OMA" id="FFPWKEV"/>
<dbReference type="Gene3D" id="1.25.40.10">
    <property type="entry name" value="Tetratricopeptide repeat domain"/>
    <property type="match status" value="1"/>
</dbReference>
<dbReference type="GO" id="GO:0009190">
    <property type="term" value="P:cyclic nucleotide biosynthetic process"/>
    <property type="evidence" value="ECO:0007669"/>
    <property type="project" value="InterPro"/>
</dbReference>
<organism evidence="5">
    <name type="scientific">Guillardia theta (strain CCMP2712)</name>
    <name type="common">Cryptophyte</name>
    <dbReference type="NCBI Taxonomy" id="905079"/>
    <lineage>
        <taxon>Eukaryota</taxon>
        <taxon>Cryptophyceae</taxon>
        <taxon>Pyrenomonadales</taxon>
        <taxon>Geminigeraceae</taxon>
        <taxon>Guillardia</taxon>
    </lineage>
</organism>
<protein>
    <recommendedName>
        <fullName evidence="4">Guanylate cyclase domain-containing protein</fullName>
    </recommendedName>
</protein>
<evidence type="ECO:0000259" key="4">
    <source>
        <dbReference type="PROSITE" id="PS50125"/>
    </source>
</evidence>
<dbReference type="PROSITE" id="PS50125">
    <property type="entry name" value="GUANYLATE_CYCLASE_2"/>
    <property type="match status" value="2"/>
</dbReference>